<sequence length="477" mass="52950">MSTPLSTAPSRHTPAYTMSQTCKRLSAAGMTIVFRTLWNREAFQRMASIHTQINAATMTSDEAEQLHRLICRHAVDPARTTVGVNRGGQLVLLVGWSAYRHPHLWRRARDMALAALADADASAQWRTHESSDARTGGPDAVRPGVRAMRLDQPFVIVWLLRNATAAVRAQLLQGIKRQLDWRGNPDTCGVDLLSNDRPQDALSELKHRMGSAQHVVGHYKLVTQSNASYRDHYHRELSTRHHRTLWVARQTALRSFDGALLPANVIRVNHLPLAAVCQTPQPGALEAFLWLLMKLRPSVVVHVTPQCEPHGAERHEGAIRASRRHITTSTAATFVTDFSVYSTTLRTSASEVTFSVLHAPYRHATDVASDRLYVTQTLQFVENAMRHVSPPEDASGKSTGSIPTGYPVIVFDEPEGIAGVLVTALAMSRDVHEHLSVEEIVTDIRLTASPQLIGTHHQLDVIGAFADDLRRPLLRHR</sequence>
<proteinExistence type="predicted"/>
<dbReference type="Proteomes" id="UP000383122">
    <property type="component" value="Unassembled WGS sequence"/>
</dbReference>
<dbReference type="EMBL" id="CABPSP010000010">
    <property type="protein sequence ID" value="VVE69908.1"/>
    <property type="molecule type" value="Genomic_DNA"/>
</dbReference>
<keyword evidence="2" id="KW-1185">Reference proteome</keyword>
<protein>
    <submittedName>
        <fullName evidence="1">Uncharacterized protein</fullName>
    </submittedName>
</protein>
<evidence type="ECO:0000313" key="2">
    <source>
        <dbReference type="Proteomes" id="UP000383122"/>
    </source>
</evidence>
<evidence type="ECO:0000313" key="1">
    <source>
        <dbReference type="EMBL" id="VVE69908.1"/>
    </source>
</evidence>
<accession>A0A5E5A9R5</accession>
<reference evidence="1 2" key="1">
    <citation type="submission" date="2019-08" db="EMBL/GenBank/DDBJ databases">
        <authorList>
            <person name="Peeters C."/>
        </authorList>
    </citation>
    <scope>NUCLEOTIDE SEQUENCE [LARGE SCALE GENOMIC DNA]</scope>
    <source>
        <strain evidence="1 2">LMG 31117</strain>
    </source>
</reference>
<gene>
    <name evidence="1" type="ORF">PAN31117_03504</name>
</gene>
<dbReference type="AlphaFoldDB" id="A0A5E5A9R5"/>
<organism evidence="1 2">
    <name type="scientific">Pandoraea anapnoica</name>
    <dbReference type="NCBI Taxonomy" id="2508301"/>
    <lineage>
        <taxon>Bacteria</taxon>
        <taxon>Pseudomonadati</taxon>
        <taxon>Pseudomonadota</taxon>
        <taxon>Betaproteobacteria</taxon>
        <taxon>Burkholderiales</taxon>
        <taxon>Burkholderiaceae</taxon>
        <taxon>Pandoraea</taxon>
    </lineage>
</organism>
<name>A0A5E5A9R5_9BURK</name>